<dbReference type="EMBL" id="LHQR01000065">
    <property type="protein sequence ID" value="KXG47184.1"/>
    <property type="molecule type" value="Genomic_DNA"/>
</dbReference>
<evidence type="ECO:0000256" key="2">
    <source>
        <dbReference type="ARBA" id="ARBA00007472"/>
    </source>
</evidence>
<reference evidence="15 16" key="1">
    <citation type="journal article" date="2016" name="BMC Genomics">
        <title>Genome sequencing and secondary metabolism of the postharvest pathogen Penicillium griseofulvum.</title>
        <authorList>
            <person name="Banani H."/>
            <person name="Marcet-Houben M."/>
            <person name="Ballester A.R."/>
            <person name="Abbruscato P."/>
            <person name="Gonzalez-Candelas L."/>
            <person name="Gabaldon T."/>
            <person name="Spadaro D."/>
        </authorList>
    </citation>
    <scope>NUCLEOTIDE SEQUENCE [LARGE SCALE GENOMIC DNA]</scope>
    <source>
        <strain evidence="15 16">PG3</strain>
    </source>
</reference>
<keyword evidence="8 13" id="KW-0175">Coiled coil</keyword>
<evidence type="ECO:0000256" key="13">
    <source>
        <dbReference type="SAM" id="Coils"/>
    </source>
</evidence>
<dbReference type="InterPro" id="IPR008839">
    <property type="entry name" value="MDM33_fungi"/>
</dbReference>
<evidence type="ECO:0000256" key="12">
    <source>
        <dbReference type="RuleBase" id="RU364128"/>
    </source>
</evidence>
<protein>
    <recommendedName>
        <fullName evidence="12">Sensitive to high expression protein 9, mitochondrial</fullName>
    </recommendedName>
</protein>
<evidence type="ECO:0000256" key="5">
    <source>
        <dbReference type="ARBA" id="ARBA00022792"/>
    </source>
</evidence>
<dbReference type="RefSeq" id="XP_040645720.1">
    <property type="nucleotide sequence ID" value="XM_040788767.1"/>
</dbReference>
<evidence type="ECO:0000313" key="15">
    <source>
        <dbReference type="EMBL" id="KXG47184.1"/>
    </source>
</evidence>
<keyword evidence="10 12" id="KW-0472">Membrane</keyword>
<dbReference type="Proteomes" id="UP000070168">
    <property type="component" value="Unassembled WGS sequence"/>
</dbReference>
<comment type="subunit">
    <text evidence="3 12">Homooligomer.</text>
</comment>
<evidence type="ECO:0000256" key="8">
    <source>
        <dbReference type="ARBA" id="ARBA00023054"/>
    </source>
</evidence>
<evidence type="ECO:0000313" key="16">
    <source>
        <dbReference type="Proteomes" id="UP000070168"/>
    </source>
</evidence>
<keyword evidence="16" id="KW-1185">Reference proteome</keyword>
<dbReference type="Pfam" id="PF05546">
    <property type="entry name" value="She9_MDM33"/>
    <property type="match status" value="1"/>
</dbReference>
<evidence type="ECO:0000256" key="7">
    <source>
        <dbReference type="ARBA" id="ARBA00022989"/>
    </source>
</evidence>
<dbReference type="OrthoDB" id="5595506at2759"/>
<comment type="caution">
    <text evidence="15">The sequence shown here is derived from an EMBL/GenBank/DDBJ whole genome shotgun (WGS) entry which is preliminary data.</text>
</comment>
<feature type="compositionally biased region" description="Polar residues" evidence="14">
    <location>
        <begin position="110"/>
        <end position="120"/>
    </location>
</feature>
<dbReference type="GO" id="GO:0007007">
    <property type="term" value="P:inner mitochondrial membrane organization"/>
    <property type="evidence" value="ECO:0007669"/>
    <property type="project" value="TreeGrafter"/>
</dbReference>
<dbReference type="GeneID" id="63704067"/>
<evidence type="ECO:0000256" key="14">
    <source>
        <dbReference type="SAM" id="MobiDB-lite"/>
    </source>
</evidence>
<keyword evidence="9 12" id="KW-0496">Mitochondrion</keyword>
<evidence type="ECO:0000256" key="9">
    <source>
        <dbReference type="ARBA" id="ARBA00023128"/>
    </source>
</evidence>
<evidence type="ECO:0000256" key="4">
    <source>
        <dbReference type="ARBA" id="ARBA00022692"/>
    </source>
</evidence>
<keyword evidence="4 12" id="KW-0812">Transmembrane</keyword>
<name>A0A135LDZ4_PENPA</name>
<comment type="function">
    <text evidence="11">Required for the maintenance of the structure of the mitochondrial inner membrane. Involved in mitochondrial morphology. Causes growth arrest when highly overexpressed.</text>
</comment>
<feature type="region of interest" description="Disordered" evidence="14">
    <location>
        <begin position="79"/>
        <end position="149"/>
    </location>
</feature>
<comment type="similarity">
    <text evidence="2 12">Belongs to the SHE9 family.</text>
</comment>
<dbReference type="PANTHER" id="PTHR31961">
    <property type="entry name" value="SENSITIVE TO HIGH EXPRESSION PROTEIN 9, MITOCHONDRIAL"/>
    <property type="match status" value="1"/>
</dbReference>
<evidence type="ECO:0000256" key="11">
    <source>
        <dbReference type="ARBA" id="ARBA00024807"/>
    </source>
</evidence>
<sequence>MQSMPQLLRQSLRSSLQLTSASPVRTHFRPTFSVRPTPRSFSACVQCQFRRQPGTYLAYNDREKFSADTERLIREKEKELAEQELASRDPVPIPGVEAGSSVDSVPPPTETDQTTAQPQTKENEKEQSVSQEDEASAAGAKSGGLPSYLESRRSKWSKQFSTMMDNVQSNVFVAGQRLNDLTGYSSIEALKNEIQFHEDRLRTARTNVKKAKEEYAKAINRRSTSQREVNELLQRKHAWSSTDLERFTLLYRNDHTNEVAETETSQALSACEREAEEAAAQLSKSILSRYHEEQVWSDKIRRMSTWGTWGLMGVNVLLFLVFQILVEPWRRKRLVKGFEDKVVEALEKEKVLNRAMFAENAIAISALPNTSILPGVADSTSENAIEATPSLLIEPKITATEIDPSSTGSVVSVTDANASQSLKTRLSNITSPVLSVEYWRQVVSEFFSDRNIAVSQYDVTAVALQSAAAGAAVTGLLFALIGSR</sequence>
<gene>
    <name evidence="15" type="ORF">PGRI_010540</name>
</gene>
<feature type="transmembrane region" description="Helical" evidence="12">
    <location>
        <begin position="459"/>
        <end position="481"/>
    </location>
</feature>
<evidence type="ECO:0000256" key="3">
    <source>
        <dbReference type="ARBA" id="ARBA00011182"/>
    </source>
</evidence>
<dbReference type="GO" id="GO:0005743">
    <property type="term" value="C:mitochondrial inner membrane"/>
    <property type="evidence" value="ECO:0007669"/>
    <property type="project" value="UniProtKB-SubCell"/>
</dbReference>
<keyword evidence="5 12" id="KW-0999">Mitochondrion inner membrane</keyword>
<dbReference type="AlphaFoldDB" id="A0A135LDZ4"/>
<keyword evidence="6 12" id="KW-0809">Transit peptide</keyword>
<comment type="subcellular location">
    <subcellularLocation>
        <location evidence="1 12">Mitochondrion inner membrane</location>
        <topology evidence="1 12">Multi-pass membrane protein</topology>
    </subcellularLocation>
</comment>
<feature type="coiled-coil region" evidence="13">
    <location>
        <begin position="187"/>
        <end position="235"/>
    </location>
</feature>
<proteinExistence type="inferred from homology"/>
<keyword evidence="7 12" id="KW-1133">Transmembrane helix</keyword>
<evidence type="ECO:0000256" key="6">
    <source>
        <dbReference type="ARBA" id="ARBA00022946"/>
    </source>
</evidence>
<organism evidence="15 16">
    <name type="scientific">Penicillium patulum</name>
    <name type="common">Penicillium griseofulvum</name>
    <dbReference type="NCBI Taxonomy" id="5078"/>
    <lineage>
        <taxon>Eukaryota</taxon>
        <taxon>Fungi</taxon>
        <taxon>Dikarya</taxon>
        <taxon>Ascomycota</taxon>
        <taxon>Pezizomycotina</taxon>
        <taxon>Eurotiomycetes</taxon>
        <taxon>Eurotiomycetidae</taxon>
        <taxon>Eurotiales</taxon>
        <taxon>Aspergillaceae</taxon>
        <taxon>Penicillium</taxon>
    </lineage>
</organism>
<dbReference type="PANTHER" id="PTHR31961:SF3">
    <property type="entry name" value="SENSITIVE TO HIGH EXPRESSION PROTEIN 9, MITOCHONDRIAL"/>
    <property type="match status" value="1"/>
</dbReference>
<feature type="transmembrane region" description="Helical" evidence="12">
    <location>
        <begin position="306"/>
        <end position="326"/>
    </location>
</feature>
<evidence type="ECO:0000256" key="1">
    <source>
        <dbReference type="ARBA" id="ARBA00004448"/>
    </source>
</evidence>
<accession>A0A135LDZ4</accession>
<evidence type="ECO:0000256" key="10">
    <source>
        <dbReference type="ARBA" id="ARBA00023136"/>
    </source>
</evidence>
<dbReference type="OMA" id="ERYMALI"/>